<sequence>MDTDPTQHGTHGTHTSTRCSGCGWPEDEAYRVVSRHTVSAGQIVYTRCPCGRLRVRLFRVPGAVHG</sequence>
<keyword evidence="2" id="KW-1185">Reference proteome</keyword>
<organism evidence="1 2">
    <name type="scientific">Nocardiopsis composta</name>
    <dbReference type="NCBI Taxonomy" id="157465"/>
    <lineage>
        <taxon>Bacteria</taxon>
        <taxon>Bacillati</taxon>
        <taxon>Actinomycetota</taxon>
        <taxon>Actinomycetes</taxon>
        <taxon>Streptosporangiales</taxon>
        <taxon>Nocardiopsidaceae</taxon>
        <taxon>Nocardiopsis</taxon>
    </lineage>
</organism>
<proteinExistence type="predicted"/>
<evidence type="ECO:0000313" key="1">
    <source>
        <dbReference type="EMBL" id="MBB5431882.1"/>
    </source>
</evidence>
<dbReference type="Proteomes" id="UP000572635">
    <property type="component" value="Unassembled WGS sequence"/>
</dbReference>
<evidence type="ECO:0000313" key="2">
    <source>
        <dbReference type="Proteomes" id="UP000572635"/>
    </source>
</evidence>
<dbReference type="RefSeq" id="WP_184391530.1">
    <property type="nucleotide sequence ID" value="NZ_BAAAJD010000032.1"/>
</dbReference>
<protein>
    <submittedName>
        <fullName evidence="1">Uncharacterized protein</fullName>
    </submittedName>
</protein>
<dbReference type="EMBL" id="JACHDB010000001">
    <property type="protein sequence ID" value="MBB5431882.1"/>
    <property type="molecule type" value="Genomic_DNA"/>
</dbReference>
<gene>
    <name evidence="1" type="ORF">HDA36_001966</name>
</gene>
<dbReference type="AlphaFoldDB" id="A0A7W8QK04"/>
<comment type="caution">
    <text evidence="1">The sequence shown here is derived from an EMBL/GenBank/DDBJ whole genome shotgun (WGS) entry which is preliminary data.</text>
</comment>
<accession>A0A7W8QK04</accession>
<name>A0A7W8QK04_9ACTN</name>
<reference evidence="1 2" key="1">
    <citation type="submission" date="2020-08" db="EMBL/GenBank/DDBJ databases">
        <title>Sequencing the genomes of 1000 actinobacteria strains.</title>
        <authorList>
            <person name="Klenk H.-P."/>
        </authorList>
    </citation>
    <scope>NUCLEOTIDE SEQUENCE [LARGE SCALE GENOMIC DNA]</scope>
    <source>
        <strain evidence="1 2">DSM 44551</strain>
    </source>
</reference>